<name>A0ABW4MF41_9SPHN</name>
<evidence type="ECO:0000256" key="5">
    <source>
        <dbReference type="ARBA" id="ARBA00048539"/>
    </source>
</evidence>
<evidence type="ECO:0000256" key="3">
    <source>
        <dbReference type="ARBA" id="ARBA00022741"/>
    </source>
</evidence>
<organism evidence="8 9">
    <name type="scientific">Sphingorhabdus buctiana</name>
    <dbReference type="NCBI Taxonomy" id="1508805"/>
    <lineage>
        <taxon>Bacteria</taxon>
        <taxon>Pseudomonadati</taxon>
        <taxon>Pseudomonadota</taxon>
        <taxon>Alphaproteobacteria</taxon>
        <taxon>Sphingomonadales</taxon>
        <taxon>Sphingomonadaceae</taxon>
        <taxon>Sphingorhabdus</taxon>
    </lineage>
</organism>
<reference evidence="9" key="1">
    <citation type="journal article" date="2019" name="Int. J. Syst. Evol. Microbiol.">
        <title>The Global Catalogue of Microorganisms (GCM) 10K type strain sequencing project: providing services to taxonomists for standard genome sequencing and annotation.</title>
        <authorList>
            <consortium name="The Broad Institute Genomics Platform"/>
            <consortium name="The Broad Institute Genome Sequencing Center for Infectious Disease"/>
            <person name="Wu L."/>
            <person name="Ma J."/>
        </authorList>
    </citation>
    <scope>NUCLEOTIDE SEQUENCE [LARGE SCALE GENOMIC DNA]</scope>
    <source>
        <strain evidence="9">CGMCC 1.12449</strain>
    </source>
</reference>
<keyword evidence="3 6" id="KW-0547">Nucleotide-binding</keyword>
<evidence type="ECO:0000256" key="1">
    <source>
        <dbReference type="ARBA" id="ARBA00022598"/>
    </source>
</evidence>
<dbReference type="PANTHER" id="PTHR43033:SF1">
    <property type="entry name" value="TRNA(ILE)-LYSIDINE SYNTHASE-RELATED"/>
    <property type="match status" value="1"/>
</dbReference>
<dbReference type="InterPro" id="IPR012795">
    <property type="entry name" value="tRNA_Ile_lys_synt_N"/>
</dbReference>
<dbReference type="InterPro" id="IPR012094">
    <property type="entry name" value="tRNA_Ile_lys_synt"/>
</dbReference>
<accession>A0ABW4MF41</accession>
<evidence type="ECO:0000313" key="9">
    <source>
        <dbReference type="Proteomes" id="UP001597215"/>
    </source>
</evidence>
<comment type="subcellular location">
    <subcellularLocation>
        <location evidence="6">Cytoplasm</location>
    </subcellularLocation>
</comment>
<feature type="domain" description="tRNA(Ile)-lysidine/2-thiocytidine synthase N-terminal" evidence="7">
    <location>
        <begin position="25"/>
        <end position="195"/>
    </location>
</feature>
<comment type="domain">
    <text evidence="6">The N-terminal region contains the highly conserved SGGXDS motif, predicted to be a P-loop motif involved in ATP binding.</text>
</comment>
<dbReference type="InterPro" id="IPR011063">
    <property type="entry name" value="TilS/TtcA_N"/>
</dbReference>
<keyword evidence="1 6" id="KW-0436">Ligase</keyword>
<evidence type="ECO:0000256" key="4">
    <source>
        <dbReference type="ARBA" id="ARBA00022840"/>
    </source>
</evidence>
<comment type="function">
    <text evidence="6">Ligates lysine onto the cytidine present at position 34 of the AUA codon-specific tRNA(Ile) that contains the anticodon CAU, in an ATP-dependent manner. Cytidine is converted to lysidine, thus changing the amino acid specificity of the tRNA from methionine to isoleucine.</text>
</comment>
<dbReference type="Proteomes" id="UP001597215">
    <property type="component" value="Unassembled WGS sequence"/>
</dbReference>
<evidence type="ECO:0000259" key="7">
    <source>
        <dbReference type="Pfam" id="PF01171"/>
    </source>
</evidence>
<evidence type="ECO:0000256" key="2">
    <source>
        <dbReference type="ARBA" id="ARBA00022694"/>
    </source>
</evidence>
<dbReference type="PANTHER" id="PTHR43033">
    <property type="entry name" value="TRNA(ILE)-LYSIDINE SYNTHASE-RELATED"/>
    <property type="match status" value="1"/>
</dbReference>
<comment type="catalytic activity">
    <reaction evidence="5 6">
        <text>cytidine(34) in tRNA(Ile2) + L-lysine + ATP = lysidine(34) in tRNA(Ile2) + AMP + diphosphate + H(+)</text>
        <dbReference type="Rhea" id="RHEA:43744"/>
        <dbReference type="Rhea" id="RHEA-COMP:10625"/>
        <dbReference type="Rhea" id="RHEA-COMP:10670"/>
        <dbReference type="ChEBI" id="CHEBI:15378"/>
        <dbReference type="ChEBI" id="CHEBI:30616"/>
        <dbReference type="ChEBI" id="CHEBI:32551"/>
        <dbReference type="ChEBI" id="CHEBI:33019"/>
        <dbReference type="ChEBI" id="CHEBI:82748"/>
        <dbReference type="ChEBI" id="CHEBI:83665"/>
        <dbReference type="ChEBI" id="CHEBI:456215"/>
        <dbReference type="EC" id="6.3.4.19"/>
    </reaction>
</comment>
<sequence>MLPLFVDSACRLTGGNPAMAGSPCIGLAVSGGPDSLALLLLAHAAFPKAIMAATVDHGLRPEAADEAAFVAELCAERGIAHSILRPEAPITGNIQSAAREARYQLLQYWADTNNLNWIATAHHADDQLETLLMRIARGSGIAGLSGIRERNGRIIRPLLELTKAQLLGICHEAGVVPCEDPSNANEDFDRVQVRNWLQSAPPLMSATRIARTVAALRQSHEALEWMAAKLEPERLVATEQGATLDPSGLPIELVRRLLIRALQSQDSGITPRGDTIDRALETLQSGGKMTIGDLLCSGGSLWRIQPAPPRGQNHH</sequence>
<keyword evidence="4 6" id="KW-0067">ATP-binding</keyword>
<feature type="binding site" evidence="6">
    <location>
        <begin position="30"/>
        <end position="35"/>
    </location>
    <ligand>
        <name>ATP</name>
        <dbReference type="ChEBI" id="CHEBI:30616"/>
    </ligand>
</feature>
<dbReference type="SUPFAM" id="SSF52402">
    <property type="entry name" value="Adenine nucleotide alpha hydrolases-like"/>
    <property type="match status" value="1"/>
</dbReference>
<keyword evidence="6" id="KW-0963">Cytoplasm</keyword>
<dbReference type="EMBL" id="JBHUEL010000011">
    <property type="protein sequence ID" value="MFD1767701.1"/>
    <property type="molecule type" value="Genomic_DNA"/>
</dbReference>
<dbReference type="CDD" id="cd01992">
    <property type="entry name" value="TilS_N"/>
    <property type="match status" value="1"/>
</dbReference>
<keyword evidence="2 6" id="KW-0819">tRNA processing</keyword>
<dbReference type="HAMAP" id="MF_01161">
    <property type="entry name" value="tRNA_Ile_lys_synt"/>
    <property type="match status" value="1"/>
</dbReference>
<evidence type="ECO:0000313" key="8">
    <source>
        <dbReference type="EMBL" id="MFD1767701.1"/>
    </source>
</evidence>
<keyword evidence="9" id="KW-1185">Reference proteome</keyword>
<dbReference type="NCBIfam" id="TIGR02432">
    <property type="entry name" value="lysidine_TilS_N"/>
    <property type="match status" value="1"/>
</dbReference>
<gene>
    <name evidence="6 8" type="primary">tilS</name>
    <name evidence="8" type="ORF">ACFSAG_12715</name>
</gene>
<dbReference type="InterPro" id="IPR014729">
    <property type="entry name" value="Rossmann-like_a/b/a_fold"/>
</dbReference>
<dbReference type="Gene3D" id="3.40.50.620">
    <property type="entry name" value="HUPs"/>
    <property type="match status" value="1"/>
</dbReference>
<comment type="caution">
    <text evidence="8">The sequence shown here is derived from an EMBL/GenBank/DDBJ whole genome shotgun (WGS) entry which is preliminary data.</text>
</comment>
<dbReference type="EC" id="6.3.4.19" evidence="6"/>
<dbReference type="Pfam" id="PF01171">
    <property type="entry name" value="ATP_bind_3"/>
    <property type="match status" value="1"/>
</dbReference>
<comment type="similarity">
    <text evidence="6">Belongs to the tRNA(Ile)-lysidine synthase family.</text>
</comment>
<evidence type="ECO:0000256" key="6">
    <source>
        <dbReference type="HAMAP-Rule" id="MF_01161"/>
    </source>
</evidence>
<protein>
    <recommendedName>
        <fullName evidence="6">tRNA(Ile)-lysidine synthase</fullName>
        <ecNumber evidence="6">6.3.4.19</ecNumber>
    </recommendedName>
    <alternativeName>
        <fullName evidence="6">tRNA(Ile)-2-lysyl-cytidine synthase</fullName>
    </alternativeName>
    <alternativeName>
        <fullName evidence="6">tRNA(Ile)-lysidine synthetase</fullName>
    </alternativeName>
</protein>
<dbReference type="GO" id="GO:0032267">
    <property type="term" value="F:tRNA(Ile)-lysidine synthase activity"/>
    <property type="evidence" value="ECO:0007669"/>
    <property type="project" value="UniProtKB-EC"/>
</dbReference>
<proteinExistence type="inferred from homology"/>